<dbReference type="SUPFAM" id="SSF55658">
    <property type="entry name" value="L9 N-domain-like"/>
    <property type="match status" value="1"/>
</dbReference>
<dbReference type="Proteomes" id="UP000016930">
    <property type="component" value="Unassembled WGS sequence"/>
</dbReference>
<dbReference type="HOGENOM" id="CLU_658886_0_0_1"/>
<dbReference type="OrthoDB" id="2757513at2759"/>
<evidence type="ECO:0000256" key="1">
    <source>
        <dbReference type="SAM" id="MobiDB-lite"/>
    </source>
</evidence>
<evidence type="ECO:0000313" key="4">
    <source>
        <dbReference type="Proteomes" id="UP000016930"/>
    </source>
</evidence>
<proteinExistence type="predicted"/>
<dbReference type="EMBL" id="KB445796">
    <property type="protein sequence ID" value="EMD37935.1"/>
    <property type="molecule type" value="Genomic_DNA"/>
</dbReference>
<feature type="domain" description="Ribonuclease H1 N-terminal" evidence="2">
    <location>
        <begin position="99"/>
        <end position="141"/>
    </location>
</feature>
<keyword evidence="4" id="KW-1185">Reference proteome</keyword>
<dbReference type="Pfam" id="PF01693">
    <property type="entry name" value="Cauli_VI"/>
    <property type="match status" value="1"/>
</dbReference>
<evidence type="ECO:0000259" key="2">
    <source>
        <dbReference type="Pfam" id="PF01693"/>
    </source>
</evidence>
<feature type="compositionally biased region" description="Low complexity" evidence="1">
    <location>
        <begin position="251"/>
        <end position="263"/>
    </location>
</feature>
<dbReference type="STRING" id="914234.M2R0B7"/>
<dbReference type="Gene3D" id="3.40.970.10">
    <property type="entry name" value="Ribonuclease H1, N-terminal domain"/>
    <property type="match status" value="1"/>
</dbReference>
<feature type="region of interest" description="Disordered" evidence="1">
    <location>
        <begin position="160"/>
        <end position="263"/>
    </location>
</feature>
<dbReference type="AlphaFoldDB" id="M2R0B7"/>
<organism evidence="3 4">
    <name type="scientific">Ceriporiopsis subvermispora (strain B)</name>
    <name type="common">White-rot fungus</name>
    <name type="synonym">Gelatoporia subvermispora</name>
    <dbReference type="NCBI Taxonomy" id="914234"/>
    <lineage>
        <taxon>Eukaryota</taxon>
        <taxon>Fungi</taxon>
        <taxon>Dikarya</taxon>
        <taxon>Basidiomycota</taxon>
        <taxon>Agaricomycotina</taxon>
        <taxon>Agaricomycetes</taxon>
        <taxon>Polyporales</taxon>
        <taxon>Gelatoporiaceae</taxon>
        <taxon>Gelatoporia</taxon>
    </lineage>
</organism>
<dbReference type="InterPro" id="IPR009027">
    <property type="entry name" value="Ribosomal_bL9/RNase_H1_N"/>
</dbReference>
<dbReference type="InterPro" id="IPR037056">
    <property type="entry name" value="RNase_H1_N_sf"/>
</dbReference>
<evidence type="ECO:0000313" key="3">
    <source>
        <dbReference type="EMBL" id="EMD37935.1"/>
    </source>
</evidence>
<sequence length="417" mass="45436">MHQQNAPTSLDEASPPHYVVLGGGHYRVTTIPPFMDRGGKHSAPFPIVVKCNNANDAANINRANDILDIVRMLPDEVSMVRAIGQSQMLAAIHRPAKNWYCVAYGNEAGIYPTHADQMQAVRGWPRAIFRRLNTFPEALQFMVMRRTMPDMAGRNLSTTDSVTRTQEAPPVPQLSAYVPSSGQNIGDNPTAEASSLAARIDGLSLSSTNSRHPGAQRLCGGPGTERPCQPAREEMSHSSDNTTTHAQDAPVSRSRTSSVSSTAYSMSSVSSVTPFTVTIISISSSDSENTLHLNAGQTTTTPGPSSVSHVARLNNSQDTDKVYQYVRNLDGIIHPVYASITHARAPSLGKRADAFVQAFGFTNEAITQLHQALASSYTEAEFVSKLKNTKMPTKELRWFWGIARKHGRSRIAHIEIE</sequence>
<accession>M2R0B7</accession>
<gene>
    <name evidence="3" type="ORF">CERSUDRAFT_94918</name>
</gene>
<reference evidence="3 4" key="1">
    <citation type="journal article" date="2012" name="Proc. Natl. Acad. Sci. U.S.A.">
        <title>Comparative genomics of Ceriporiopsis subvermispora and Phanerochaete chrysosporium provide insight into selective ligninolysis.</title>
        <authorList>
            <person name="Fernandez-Fueyo E."/>
            <person name="Ruiz-Duenas F.J."/>
            <person name="Ferreira P."/>
            <person name="Floudas D."/>
            <person name="Hibbett D.S."/>
            <person name="Canessa P."/>
            <person name="Larrondo L.F."/>
            <person name="James T.Y."/>
            <person name="Seelenfreund D."/>
            <person name="Lobos S."/>
            <person name="Polanco R."/>
            <person name="Tello M."/>
            <person name="Honda Y."/>
            <person name="Watanabe T."/>
            <person name="Watanabe T."/>
            <person name="Ryu J.S."/>
            <person name="Kubicek C.P."/>
            <person name="Schmoll M."/>
            <person name="Gaskell J."/>
            <person name="Hammel K.E."/>
            <person name="St John F.J."/>
            <person name="Vanden Wymelenberg A."/>
            <person name="Sabat G."/>
            <person name="Splinter BonDurant S."/>
            <person name="Syed K."/>
            <person name="Yadav J.S."/>
            <person name="Doddapaneni H."/>
            <person name="Subramanian V."/>
            <person name="Lavin J.L."/>
            <person name="Oguiza J.A."/>
            <person name="Perez G."/>
            <person name="Pisabarro A.G."/>
            <person name="Ramirez L."/>
            <person name="Santoyo F."/>
            <person name="Master E."/>
            <person name="Coutinho P.M."/>
            <person name="Henrissat B."/>
            <person name="Lombard V."/>
            <person name="Magnuson J.K."/>
            <person name="Kuees U."/>
            <person name="Hori C."/>
            <person name="Igarashi K."/>
            <person name="Samejima M."/>
            <person name="Held B.W."/>
            <person name="Barry K.W."/>
            <person name="LaButti K.M."/>
            <person name="Lapidus A."/>
            <person name="Lindquist E.A."/>
            <person name="Lucas S.M."/>
            <person name="Riley R."/>
            <person name="Salamov A.A."/>
            <person name="Hoffmeister D."/>
            <person name="Schwenk D."/>
            <person name="Hadar Y."/>
            <person name="Yarden O."/>
            <person name="de Vries R.P."/>
            <person name="Wiebenga A."/>
            <person name="Stenlid J."/>
            <person name="Eastwood D."/>
            <person name="Grigoriev I.V."/>
            <person name="Berka R.M."/>
            <person name="Blanchette R.A."/>
            <person name="Kersten P."/>
            <person name="Martinez A.T."/>
            <person name="Vicuna R."/>
            <person name="Cullen D."/>
        </authorList>
    </citation>
    <scope>NUCLEOTIDE SEQUENCE [LARGE SCALE GENOMIC DNA]</scope>
    <source>
        <strain evidence="3 4">B</strain>
    </source>
</reference>
<name>M2R0B7_CERS8</name>
<feature type="compositionally biased region" description="Polar residues" evidence="1">
    <location>
        <begin position="178"/>
        <end position="193"/>
    </location>
</feature>
<protein>
    <recommendedName>
        <fullName evidence="2">Ribonuclease H1 N-terminal domain-containing protein</fullName>
    </recommendedName>
</protein>
<dbReference type="InterPro" id="IPR011320">
    <property type="entry name" value="RNase_H1_N"/>
</dbReference>